<keyword evidence="1" id="KW-1133">Transmembrane helix</keyword>
<keyword evidence="1" id="KW-0812">Transmembrane</keyword>
<dbReference type="EMBL" id="RJVK01000002">
    <property type="protein sequence ID" value="ROR39798.1"/>
    <property type="molecule type" value="Genomic_DNA"/>
</dbReference>
<name>A0AAJ4UXL1_9BACT</name>
<evidence type="ECO:0000256" key="1">
    <source>
        <dbReference type="SAM" id="Phobius"/>
    </source>
</evidence>
<protein>
    <submittedName>
        <fullName evidence="2">Uncharacterized protein</fullName>
    </submittedName>
</protein>
<keyword evidence="1" id="KW-0472">Membrane</keyword>
<gene>
    <name evidence="2" type="ORF">EDC58_0773</name>
</gene>
<organism evidence="2 3">
    <name type="scientific">Caminibacter pacificus</name>
    <dbReference type="NCBI Taxonomy" id="1424653"/>
    <lineage>
        <taxon>Bacteria</taxon>
        <taxon>Pseudomonadati</taxon>
        <taxon>Campylobacterota</taxon>
        <taxon>Epsilonproteobacteria</taxon>
        <taxon>Nautiliales</taxon>
        <taxon>Nautiliaceae</taxon>
        <taxon>Caminibacter</taxon>
    </lineage>
</organism>
<proteinExistence type="predicted"/>
<feature type="transmembrane region" description="Helical" evidence="1">
    <location>
        <begin position="7"/>
        <end position="29"/>
    </location>
</feature>
<dbReference type="Proteomes" id="UP000272781">
    <property type="component" value="Unassembled WGS sequence"/>
</dbReference>
<evidence type="ECO:0000313" key="3">
    <source>
        <dbReference type="Proteomes" id="UP000272781"/>
    </source>
</evidence>
<reference evidence="2 3" key="1">
    <citation type="submission" date="2018-11" db="EMBL/GenBank/DDBJ databases">
        <title>Genomic Encyclopedia of Type Strains, Phase IV (KMG-IV): sequencing the most valuable type-strain genomes for metagenomic binning, comparative biology and taxonomic classification.</title>
        <authorList>
            <person name="Goeker M."/>
        </authorList>
    </citation>
    <scope>NUCLEOTIDE SEQUENCE [LARGE SCALE GENOMIC DNA]</scope>
    <source>
        <strain evidence="2 3">DSM 27783</strain>
    </source>
</reference>
<comment type="caution">
    <text evidence="2">The sequence shown here is derived from an EMBL/GenBank/DDBJ whole genome shotgun (WGS) entry which is preliminary data.</text>
</comment>
<accession>A0AAJ4UXL1</accession>
<evidence type="ECO:0000313" key="2">
    <source>
        <dbReference type="EMBL" id="ROR39798.1"/>
    </source>
</evidence>
<sequence>MSADKRFTYGFMLLMFFTLVFLPALKILIKG</sequence>
<dbReference type="AlphaFoldDB" id="A0AAJ4UXL1"/>